<evidence type="ECO:0000313" key="4">
    <source>
        <dbReference type="EMBL" id="GMH54892.1"/>
    </source>
</evidence>
<accession>A0A9W6ZP86</accession>
<evidence type="ECO:0000256" key="1">
    <source>
        <dbReference type="SAM" id="MobiDB-lite"/>
    </source>
</evidence>
<dbReference type="CDD" id="cd00201">
    <property type="entry name" value="WW"/>
    <property type="match status" value="1"/>
</dbReference>
<feature type="region of interest" description="Disordered" evidence="1">
    <location>
        <begin position="223"/>
        <end position="253"/>
    </location>
</feature>
<dbReference type="SMART" id="SM00456">
    <property type="entry name" value="WW"/>
    <property type="match status" value="1"/>
</dbReference>
<dbReference type="InterPro" id="IPR036020">
    <property type="entry name" value="WW_dom_sf"/>
</dbReference>
<dbReference type="SUPFAM" id="SSF51045">
    <property type="entry name" value="WW domain"/>
    <property type="match status" value="1"/>
</dbReference>
<evidence type="ECO:0000259" key="3">
    <source>
        <dbReference type="PROSITE" id="PS50020"/>
    </source>
</evidence>
<evidence type="ECO:0000313" key="5">
    <source>
        <dbReference type="Proteomes" id="UP001165082"/>
    </source>
</evidence>
<keyword evidence="2" id="KW-1133">Transmembrane helix</keyword>
<dbReference type="EMBL" id="BRXZ01002119">
    <property type="protein sequence ID" value="GMH54892.1"/>
    <property type="molecule type" value="Genomic_DNA"/>
</dbReference>
<reference evidence="4" key="1">
    <citation type="submission" date="2022-07" db="EMBL/GenBank/DDBJ databases">
        <title>Genome analysis of Parmales, a sister group of diatoms, reveals the evolutionary specialization of diatoms from phago-mixotrophs to photoautotrophs.</title>
        <authorList>
            <person name="Ban H."/>
            <person name="Sato S."/>
            <person name="Yoshikawa S."/>
            <person name="Kazumasa Y."/>
            <person name="Nakamura Y."/>
            <person name="Ichinomiya M."/>
            <person name="Saitoh K."/>
            <person name="Sato N."/>
            <person name="Blanc-Mathieu R."/>
            <person name="Endo H."/>
            <person name="Kuwata A."/>
            <person name="Ogata H."/>
        </authorList>
    </citation>
    <scope>NUCLEOTIDE SEQUENCE</scope>
</reference>
<feature type="domain" description="WW" evidence="3">
    <location>
        <begin position="267"/>
        <end position="301"/>
    </location>
</feature>
<feature type="compositionally biased region" description="Basic and acidic residues" evidence="1">
    <location>
        <begin position="226"/>
        <end position="253"/>
    </location>
</feature>
<name>A0A9W6ZP86_9STRA</name>
<protein>
    <recommendedName>
        <fullName evidence="3">WW domain-containing protein</fullName>
    </recommendedName>
</protein>
<feature type="compositionally biased region" description="Pro residues" evidence="1">
    <location>
        <begin position="419"/>
        <end position="428"/>
    </location>
</feature>
<dbReference type="AlphaFoldDB" id="A0A9W6ZP86"/>
<keyword evidence="2" id="KW-0472">Membrane</keyword>
<dbReference type="Pfam" id="PF00397">
    <property type="entry name" value="WW"/>
    <property type="match status" value="1"/>
</dbReference>
<dbReference type="OrthoDB" id="197943at2759"/>
<sequence>MHYADSCYKRETWTNDFPAQCPYSAHRANQCYYKTGQSWGSAYAANTPETAPVEGCRSYTLCDAEYVRDTQLQEPNSAERKIETYWVMCNECLDTHYADVFNIKGKGACSANAMVTKCTEGTRPTPVDPPPAPNPTPAPAPQIRCDGVFQKMLGCDAESWMVASFFAVFVSFLFLICYIFYAKRKRQKKKIRRIKEEAKLKQQAALNKAKAIEMKSKYKAAKSGIKSKDKLSPEELAEKERRKEEKRAEMKKRREEKEAILHSAFEDGLPPNWEVFTDPTYNQVYYVNVATGETSWTRPKVEKVVEVEKQVMTENPMQNAENEKLREQMKMLVDQNRNLKKENLHKSKTSLATQVPIREAKKKKAAGMWKSGIAKAKMQVASDKRASGGGATGGLMRAAVDAAKAEKSIAEANAMVPKAPGPPPPGPKPGEGGGGGKEDNQV</sequence>
<keyword evidence="5" id="KW-1185">Reference proteome</keyword>
<dbReference type="PROSITE" id="PS50020">
    <property type="entry name" value="WW_DOMAIN_2"/>
    <property type="match status" value="1"/>
</dbReference>
<feature type="region of interest" description="Disordered" evidence="1">
    <location>
        <begin position="411"/>
        <end position="442"/>
    </location>
</feature>
<evidence type="ECO:0000256" key="2">
    <source>
        <dbReference type="SAM" id="Phobius"/>
    </source>
</evidence>
<dbReference type="Gene3D" id="2.20.70.10">
    <property type="match status" value="1"/>
</dbReference>
<dbReference type="InterPro" id="IPR001202">
    <property type="entry name" value="WW_dom"/>
</dbReference>
<gene>
    <name evidence="4" type="ORF">TrRE_jg5536</name>
</gene>
<organism evidence="4 5">
    <name type="scientific">Triparma retinervis</name>
    <dbReference type="NCBI Taxonomy" id="2557542"/>
    <lineage>
        <taxon>Eukaryota</taxon>
        <taxon>Sar</taxon>
        <taxon>Stramenopiles</taxon>
        <taxon>Ochrophyta</taxon>
        <taxon>Bolidophyceae</taxon>
        <taxon>Parmales</taxon>
        <taxon>Triparmaceae</taxon>
        <taxon>Triparma</taxon>
    </lineage>
</organism>
<proteinExistence type="predicted"/>
<dbReference type="Proteomes" id="UP001165082">
    <property type="component" value="Unassembled WGS sequence"/>
</dbReference>
<keyword evidence="2" id="KW-0812">Transmembrane</keyword>
<comment type="caution">
    <text evidence="4">The sequence shown here is derived from an EMBL/GenBank/DDBJ whole genome shotgun (WGS) entry which is preliminary data.</text>
</comment>
<dbReference type="PROSITE" id="PS01159">
    <property type="entry name" value="WW_DOMAIN_1"/>
    <property type="match status" value="1"/>
</dbReference>
<feature type="transmembrane region" description="Helical" evidence="2">
    <location>
        <begin position="160"/>
        <end position="182"/>
    </location>
</feature>